<reference evidence="4 5" key="1">
    <citation type="submission" date="2024-02" db="EMBL/GenBank/DDBJ databases">
        <title>De novo assembly and annotation of 12 fungi associated with fruit tree decline syndrome in Ontario, Canada.</title>
        <authorList>
            <person name="Sulman M."/>
            <person name="Ellouze W."/>
            <person name="Ilyukhin E."/>
        </authorList>
    </citation>
    <scope>NUCLEOTIDE SEQUENCE [LARGE SCALE GENOMIC DNA]</scope>
    <source>
        <strain evidence="4 5">M11/M66-122</strain>
    </source>
</reference>
<dbReference type="GO" id="GO:0006633">
    <property type="term" value="P:fatty acid biosynthetic process"/>
    <property type="evidence" value="ECO:0007669"/>
    <property type="project" value="TreeGrafter"/>
</dbReference>
<feature type="domain" description="Ketosynthase family 3 (KS3)" evidence="3">
    <location>
        <begin position="1"/>
        <end position="103"/>
    </location>
</feature>
<evidence type="ECO:0000313" key="4">
    <source>
        <dbReference type="EMBL" id="KAK7756281.1"/>
    </source>
</evidence>
<dbReference type="InterPro" id="IPR020841">
    <property type="entry name" value="PKS_Beta-ketoAc_synthase_dom"/>
</dbReference>
<dbReference type="PROSITE" id="PS52004">
    <property type="entry name" value="KS3_2"/>
    <property type="match status" value="1"/>
</dbReference>
<keyword evidence="1" id="KW-0596">Phosphopantetheine</keyword>
<dbReference type="SUPFAM" id="SSF53901">
    <property type="entry name" value="Thiolase-like"/>
    <property type="match status" value="1"/>
</dbReference>
<evidence type="ECO:0000313" key="5">
    <source>
        <dbReference type="Proteomes" id="UP001320420"/>
    </source>
</evidence>
<dbReference type="EMBL" id="JAKJXP020000008">
    <property type="protein sequence ID" value="KAK7756281.1"/>
    <property type="molecule type" value="Genomic_DNA"/>
</dbReference>
<sequence length="103" mass="11374">VAEGGYFLKEDVSKWDAPFFATSPVEARAIDPQQRILLEVAYESLENAGIPIEKISNTETACFVGGFTNDYKKIVTQDIHATPQYAITGTAVSMLANRVSWFL</sequence>
<dbReference type="Proteomes" id="UP001320420">
    <property type="component" value="Unassembled WGS sequence"/>
</dbReference>
<evidence type="ECO:0000259" key="3">
    <source>
        <dbReference type="PROSITE" id="PS52004"/>
    </source>
</evidence>
<organism evidence="4 5">
    <name type="scientific">Diatrype stigma</name>
    <dbReference type="NCBI Taxonomy" id="117547"/>
    <lineage>
        <taxon>Eukaryota</taxon>
        <taxon>Fungi</taxon>
        <taxon>Dikarya</taxon>
        <taxon>Ascomycota</taxon>
        <taxon>Pezizomycotina</taxon>
        <taxon>Sordariomycetes</taxon>
        <taxon>Xylariomycetidae</taxon>
        <taxon>Xylariales</taxon>
        <taxon>Diatrypaceae</taxon>
        <taxon>Diatrype</taxon>
    </lineage>
</organism>
<dbReference type="Gene3D" id="3.40.47.10">
    <property type="match status" value="1"/>
</dbReference>
<feature type="non-terminal residue" evidence="4">
    <location>
        <position position="1"/>
    </location>
</feature>
<proteinExistence type="predicted"/>
<evidence type="ECO:0000256" key="1">
    <source>
        <dbReference type="ARBA" id="ARBA00022450"/>
    </source>
</evidence>
<dbReference type="Pfam" id="PF00109">
    <property type="entry name" value="ketoacyl-synt"/>
    <property type="match status" value="1"/>
</dbReference>
<dbReference type="InterPro" id="IPR014030">
    <property type="entry name" value="Ketoacyl_synth_N"/>
</dbReference>
<dbReference type="AlphaFoldDB" id="A0AAN9UYK4"/>
<dbReference type="GO" id="GO:0044550">
    <property type="term" value="P:secondary metabolite biosynthetic process"/>
    <property type="evidence" value="ECO:0007669"/>
    <property type="project" value="TreeGrafter"/>
</dbReference>
<dbReference type="GO" id="GO:0004312">
    <property type="term" value="F:fatty acid synthase activity"/>
    <property type="evidence" value="ECO:0007669"/>
    <property type="project" value="TreeGrafter"/>
</dbReference>
<gene>
    <name evidence="4" type="ORF">SLS62_001877</name>
</gene>
<dbReference type="PANTHER" id="PTHR43775:SF29">
    <property type="entry name" value="ASPERFURANONE POLYKETIDE SYNTHASE AFOG-RELATED"/>
    <property type="match status" value="1"/>
</dbReference>
<comment type="caution">
    <text evidence="4">The sequence shown here is derived from an EMBL/GenBank/DDBJ whole genome shotgun (WGS) entry which is preliminary data.</text>
</comment>
<keyword evidence="5" id="KW-1185">Reference proteome</keyword>
<name>A0AAN9UYK4_9PEZI</name>
<dbReference type="InterPro" id="IPR016039">
    <property type="entry name" value="Thiolase-like"/>
</dbReference>
<keyword evidence="2" id="KW-0597">Phosphoprotein</keyword>
<dbReference type="PANTHER" id="PTHR43775">
    <property type="entry name" value="FATTY ACID SYNTHASE"/>
    <property type="match status" value="1"/>
</dbReference>
<accession>A0AAN9UYK4</accession>
<dbReference type="InterPro" id="IPR050091">
    <property type="entry name" value="PKS_NRPS_Biosynth_Enz"/>
</dbReference>
<protein>
    <recommendedName>
        <fullName evidence="3">Ketosynthase family 3 (KS3) domain-containing protein</fullName>
    </recommendedName>
</protein>
<evidence type="ECO:0000256" key="2">
    <source>
        <dbReference type="ARBA" id="ARBA00022553"/>
    </source>
</evidence>